<reference evidence="2 3" key="1">
    <citation type="submission" date="2020-04" db="EMBL/GenBank/DDBJ databases">
        <title>Genome sequencing of novel species.</title>
        <authorList>
            <person name="Heo J."/>
            <person name="Kim S.-J."/>
            <person name="Kim J.-S."/>
            <person name="Hong S.-B."/>
            <person name="Kwon S.-W."/>
        </authorList>
    </citation>
    <scope>NUCLEOTIDE SEQUENCE [LARGE SCALE GENOMIC DNA]</scope>
    <source>
        <strain evidence="2 3">AF9R3</strain>
    </source>
</reference>
<accession>A0ABX6M867</accession>
<protein>
    <submittedName>
        <fullName evidence="2">Thiol reductase thioredoxin</fullName>
    </submittedName>
</protein>
<keyword evidence="3" id="KW-1185">Reference proteome</keyword>
<evidence type="ECO:0000313" key="2">
    <source>
        <dbReference type="EMBL" id="QJD90315.1"/>
    </source>
</evidence>
<dbReference type="Gene3D" id="3.40.30.10">
    <property type="entry name" value="Glutaredoxin"/>
    <property type="match status" value="1"/>
</dbReference>
<organism evidence="2 3">
    <name type="scientific">Duganella dendranthematis</name>
    <dbReference type="NCBI Taxonomy" id="2728021"/>
    <lineage>
        <taxon>Bacteria</taxon>
        <taxon>Pseudomonadati</taxon>
        <taxon>Pseudomonadota</taxon>
        <taxon>Betaproteobacteria</taxon>
        <taxon>Burkholderiales</taxon>
        <taxon>Oxalobacteraceae</taxon>
        <taxon>Telluria group</taxon>
        <taxon>Duganella</taxon>
    </lineage>
</organism>
<dbReference type="RefSeq" id="WP_169112108.1">
    <property type="nucleotide sequence ID" value="NZ_CP051684.1"/>
</dbReference>
<dbReference type="EMBL" id="CP051684">
    <property type="protein sequence ID" value="QJD90315.1"/>
    <property type="molecule type" value="Genomic_DNA"/>
</dbReference>
<dbReference type="SUPFAM" id="SSF52833">
    <property type="entry name" value="Thioredoxin-like"/>
    <property type="match status" value="1"/>
</dbReference>
<dbReference type="CDD" id="cd02947">
    <property type="entry name" value="TRX_family"/>
    <property type="match status" value="1"/>
</dbReference>
<sequence>MAATKVAIEWLNGGLDAAFALAKAQQRPLFLYWGAAWCPPCNRVKSEIFARDEFAARTAGVLCYHLDGDSAGAQALAARYQLRSYPTLVLYAPDGGEITRLPCELDGELFVAAFDAALAVHAAGSSAAAALEAALSASRPLSADEWSLLSHYSWDTDEGKLLGTRTLAPTLAALAAASTNPDAAVRLQLHAQLAAGSVDAAFLLTVLADARLARSNMDIFNNSGLNLIKRASRREELAAALGSVAAQWADDFWLSAPDRLMAVRLQMRLARLLAPTQGLQKQIRERVDEALAESTDPYERHTLVNTAVSALNDAGLPAQAEQVLLAELPRSHSPYYFMLSLAASAKRRNDVSGVLDWYGKAWQASVGVATRLQWGVTYLNSLIDLAPQDSARIEQAAQGLLADIHAAGADAHQQRNLSQLQKLAPKLASIPAGPHTATLAVALTPN</sequence>
<name>A0ABX6M867_9BURK</name>
<dbReference type="InterPro" id="IPR036249">
    <property type="entry name" value="Thioredoxin-like_sf"/>
</dbReference>
<evidence type="ECO:0000313" key="3">
    <source>
        <dbReference type="Proteomes" id="UP000503117"/>
    </source>
</evidence>
<feature type="domain" description="Thioredoxin" evidence="1">
    <location>
        <begin position="1"/>
        <end position="119"/>
    </location>
</feature>
<dbReference type="InterPro" id="IPR013766">
    <property type="entry name" value="Thioredoxin_domain"/>
</dbReference>
<evidence type="ECO:0000259" key="1">
    <source>
        <dbReference type="PROSITE" id="PS51352"/>
    </source>
</evidence>
<dbReference type="Proteomes" id="UP000503117">
    <property type="component" value="Chromosome"/>
</dbReference>
<gene>
    <name evidence="2" type="ORF">HH213_09630</name>
</gene>
<proteinExistence type="predicted"/>
<dbReference type="Pfam" id="PF13899">
    <property type="entry name" value="Thioredoxin_7"/>
    <property type="match status" value="1"/>
</dbReference>
<dbReference type="PROSITE" id="PS51352">
    <property type="entry name" value="THIOREDOXIN_2"/>
    <property type="match status" value="1"/>
</dbReference>